<reference evidence="2" key="1">
    <citation type="submission" date="2015-11" db="EMBL/GenBank/DDBJ databases">
        <title>De novo transcriptome assembly of four potential Pierce s Disease insect vectors from Arizona vineyards.</title>
        <authorList>
            <person name="Tassone E.E."/>
        </authorList>
    </citation>
    <scope>NUCLEOTIDE SEQUENCE</scope>
</reference>
<proteinExistence type="predicted"/>
<organism evidence="2">
    <name type="scientific">Cuerna arida</name>
    <dbReference type="NCBI Taxonomy" id="1464854"/>
    <lineage>
        <taxon>Eukaryota</taxon>
        <taxon>Metazoa</taxon>
        <taxon>Ecdysozoa</taxon>
        <taxon>Arthropoda</taxon>
        <taxon>Hexapoda</taxon>
        <taxon>Insecta</taxon>
        <taxon>Pterygota</taxon>
        <taxon>Neoptera</taxon>
        <taxon>Paraneoptera</taxon>
        <taxon>Hemiptera</taxon>
        <taxon>Auchenorrhyncha</taxon>
        <taxon>Membracoidea</taxon>
        <taxon>Cicadellidae</taxon>
        <taxon>Cicadellinae</taxon>
        <taxon>Proconiini</taxon>
        <taxon>Cuerna</taxon>
    </lineage>
</organism>
<evidence type="ECO:0000256" key="1">
    <source>
        <dbReference type="SAM" id="MobiDB-lite"/>
    </source>
</evidence>
<protein>
    <submittedName>
        <fullName evidence="2">Uncharacterized protein</fullName>
    </submittedName>
</protein>
<feature type="compositionally biased region" description="Low complexity" evidence="1">
    <location>
        <begin position="176"/>
        <end position="188"/>
    </location>
</feature>
<accession>A0A1B6GUP6</accession>
<gene>
    <name evidence="2" type="ORF">g.8052</name>
</gene>
<dbReference type="AlphaFoldDB" id="A0A1B6GUP6"/>
<sequence>MEDFVKTLDKGTTFGHVKESDFQTLETERLRQDQKRKEDLERQEQLRKIELEEKQKQEHEDYLLAIEEQNRFDHESKQKHSLMQNISPKSFGRGIIIRQLMKDKELREQKDKELREQNLPIQRHGDRITEYIRQSTATCGAESVQGNQLPDWMIKPLTQVSSSCSTDSSEQFEDVQNSSSSAQHSPQSFMLPEHTNSSATSSKTASPVEPSTTLPLFTSKEIYPPLKESVSVQLWEDDFPPLPVSSSKRKHRKPRIAAKFSNTFLNEEVQCPTEDRWAILASSTPRLIPNTLPASKSVSINNLRPSQRIISSNLLKPSDIQNSSQPGFIMDENNFPAL</sequence>
<dbReference type="EMBL" id="GECZ01003632">
    <property type="protein sequence ID" value="JAS66137.1"/>
    <property type="molecule type" value="Transcribed_RNA"/>
</dbReference>
<feature type="region of interest" description="Disordered" evidence="1">
    <location>
        <begin position="160"/>
        <end position="211"/>
    </location>
</feature>
<feature type="compositionally biased region" description="Low complexity" evidence="1">
    <location>
        <begin position="197"/>
        <end position="206"/>
    </location>
</feature>
<feature type="region of interest" description="Disordered" evidence="1">
    <location>
        <begin position="20"/>
        <end position="40"/>
    </location>
</feature>
<evidence type="ECO:0000313" key="2">
    <source>
        <dbReference type="EMBL" id="JAS66137.1"/>
    </source>
</evidence>
<name>A0A1B6GUP6_9HEMI</name>